<dbReference type="EMBL" id="GGMS01011524">
    <property type="protein sequence ID" value="MBY80727.1"/>
    <property type="molecule type" value="Transcribed_RNA"/>
</dbReference>
<evidence type="ECO:0000313" key="2">
    <source>
        <dbReference type="EMBL" id="MBY80727.1"/>
    </source>
</evidence>
<organism evidence="2">
    <name type="scientific">Sipha flava</name>
    <name type="common">yellow sugarcane aphid</name>
    <dbReference type="NCBI Taxonomy" id="143950"/>
    <lineage>
        <taxon>Eukaryota</taxon>
        <taxon>Metazoa</taxon>
        <taxon>Ecdysozoa</taxon>
        <taxon>Arthropoda</taxon>
        <taxon>Hexapoda</taxon>
        <taxon>Insecta</taxon>
        <taxon>Pterygota</taxon>
        <taxon>Neoptera</taxon>
        <taxon>Paraneoptera</taxon>
        <taxon>Hemiptera</taxon>
        <taxon>Sternorrhyncha</taxon>
        <taxon>Aphidomorpha</taxon>
        <taxon>Aphidoidea</taxon>
        <taxon>Aphididae</taxon>
        <taxon>Sipha</taxon>
    </lineage>
</organism>
<dbReference type="RefSeq" id="XP_025409863.1">
    <property type="nucleotide sequence ID" value="XM_025554078.1"/>
</dbReference>
<reference evidence="4" key="2">
    <citation type="submission" date="2025-04" db="UniProtKB">
        <authorList>
            <consortium name="RefSeq"/>
        </authorList>
    </citation>
    <scope>IDENTIFICATION</scope>
    <source>
        <tissue evidence="4">Whole body</tissue>
    </source>
</reference>
<reference evidence="2" key="1">
    <citation type="submission" date="2018-04" db="EMBL/GenBank/DDBJ databases">
        <title>Transcriptome assembly of Sipha flava.</title>
        <authorList>
            <person name="Scully E.D."/>
            <person name="Geib S.M."/>
            <person name="Palmer N.A."/>
            <person name="Koch K."/>
            <person name="Bradshaw J."/>
            <person name="Heng-Moss T."/>
            <person name="Sarath G."/>
        </authorList>
    </citation>
    <scope>NUCLEOTIDE SEQUENCE</scope>
</reference>
<gene>
    <name evidence="4" type="primary">LOC112683178</name>
    <name evidence="2" type="ORF">g.36769</name>
</gene>
<sequence length="168" mass="18588">MRLKPGEVGLRGDRATVHLGVNEAVAKGVKPKTDRHGRPIGAVYYQMRPGMVDGTAGKDSYQQRKDMMQVLPTMPVTSDRVVGPVTGLPIDGDEDVFVLRLSKRYNDPNDMSCLQIEVRLPKEVEKPMDVYTQFQEEDYQPPAPAPETKVKAPKKNKGKKGGGKKGKK</sequence>
<accession>A0A2S2QSI9</accession>
<keyword evidence="3" id="KW-1185">Reference proteome</keyword>
<dbReference type="OrthoDB" id="6629452at2759"/>
<dbReference type="AlphaFoldDB" id="A0A2S2QSI9"/>
<evidence type="ECO:0000256" key="1">
    <source>
        <dbReference type="SAM" id="MobiDB-lite"/>
    </source>
</evidence>
<evidence type="ECO:0000313" key="4">
    <source>
        <dbReference type="RefSeq" id="XP_025409863.1"/>
    </source>
</evidence>
<protein>
    <submittedName>
        <fullName evidence="4">Uncharacterized protein LOC112683178</fullName>
    </submittedName>
</protein>
<evidence type="ECO:0000313" key="3">
    <source>
        <dbReference type="Proteomes" id="UP000694846"/>
    </source>
</evidence>
<proteinExistence type="predicted"/>
<name>A0A2S2QSI9_9HEMI</name>
<feature type="region of interest" description="Disordered" evidence="1">
    <location>
        <begin position="129"/>
        <end position="168"/>
    </location>
</feature>
<feature type="compositionally biased region" description="Basic residues" evidence="1">
    <location>
        <begin position="151"/>
        <end position="168"/>
    </location>
</feature>
<dbReference type="GeneID" id="112683178"/>
<dbReference type="Proteomes" id="UP000694846">
    <property type="component" value="Unplaced"/>
</dbReference>